<dbReference type="CDD" id="cd00130">
    <property type="entry name" value="PAS"/>
    <property type="match status" value="3"/>
</dbReference>
<dbReference type="PANTHER" id="PTHR43304:SF1">
    <property type="entry name" value="PAC DOMAIN-CONTAINING PROTEIN"/>
    <property type="match status" value="1"/>
</dbReference>
<proteinExistence type="predicted"/>
<dbReference type="RefSeq" id="WP_159453712.1">
    <property type="nucleotide sequence ID" value="NZ_FUZU01000002.1"/>
</dbReference>
<dbReference type="PROSITE" id="PS50109">
    <property type="entry name" value="HIS_KIN"/>
    <property type="match status" value="1"/>
</dbReference>
<feature type="domain" description="PAC" evidence="9">
    <location>
        <begin position="212"/>
        <end position="263"/>
    </location>
</feature>
<dbReference type="InterPro" id="IPR036890">
    <property type="entry name" value="HATPase_C_sf"/>
</dbReference>
<keyword evidence="5" id="KW-0418">Kinase</keyword>
<dbReference type="InterPro" id="IPR000014">
    <property type="entry name" value="PAS"/>
</dbReference>
<dbReference type="Gene3D" id="3.30.450.20">
    <property type="entry name" value="PAS domain"/>
    <property type="match status" value="5"/>
</dbReference>
<dbReference type="InterPro" id="IPR035965">
    <property type="entry name" value="PAS-like_dom_sf"/>
</dbReference>
<sequence length="888" mass="101905">MKSAKASKHTPTITESGFRALIEHAHEGIVVYDSSGYIKFASKSVKKVCGYSEKEVLRNSGTFFVHPHDVAEARKAFLKLLHTPGKSVKLFQRIKHKKGHFIWAESILTNFTHIPGVEGIVSNFRDITEQKVIAEEAFRSQELLETINRNLSEGIYMGIIKEKFLHVNQAFLKMFGYRSLQEVQKIKPSEIYERPKDTEKILRVLRKNHFLKGVETSFKRKNGKVFWGILNVSLLKHEGKENYFVGTIRDITAEKEAAAALEESRNFLTNIINTVVAPIFVKDEKHRWLMFNKKFADLIGRSQRELQGKTDRDFLPKKEADAFWRVDNEVLSTGKTISVLEKITSRKGGVHDLLTIKSAFTNDKKEKFLIGFITDITQLKNAEERINQLNANLRGVLESTKESIYAVDSDFNYITFNHNHKRIMKLLYDADIEVGKNKLNYLKGSVDYAWVKTEIQKALEGRHFVSEHHLQYPGFTGYIRTTFNPIRNSRNEIMGAAVFVNNVTERKQFEEIIKSINANLRGVLESTNDQVFAVNRDIKYITFNRAHAVIFKKLFNTDIAFGESFLKALPPALKKTARFQIQRALGGEQFIIEEQLVKDIVFEVSLNPIRNEAGIVTGVAIFSRDVSLRKTIEERLRQLNEELLQQNAQLAAQEQELKTTLEELSERNFELDQLMYKTSHDLRSPLSSIMGLVNLANLDNDTSNHHQYLTKIEGRIKKLDEFISSMLNYARVNRTEMTPEVIDPKEIAIVCIRELEYLENFKSVQIQLTESDNDVPFISDRLRVQIIFSNIISNAYKYYNPEAISYLKINITVTSHYATLEFIDNGIGIKKEYLSKIFNMFYRATDRSQGSGLGMYIVKQAVEKLRGQIQIASEHGKGTNIKITLPNG</sequence>
<dbReference type="InterPro" id="IPR005467">
    <property type="entry name" value="His_kinase_dom"/>
</dbReference>
<comment type="catalytic activity">
    <reaction evidence="1">
        <text>ATP + protein L-histidine = ADP + protein N-phospho-L-histidine.</text>
        <dbReference type="EC" id="2.7.13.3"/>
    </reaction>
</comment>
<dbReference type="SMART" id="SM00091">
    <property type="entry name" value="PAS"/>
    <property type="match status" value="4"/>
</dbReference>
<dbReference type="CDD" id="cd00075">
    <property type="entry name" value="HATPase"/>
    <property type="match status" value="1"/>
</dbReference>
<dbReference type="InterPro" id="IPR013656">
    <property type="entry name" value="PAS_4"/>
</dbReference>
<dbReference type="InterPro" id="IPR000700">
    <property type="entry name" value="PAS-assoc_C"/>
</dbReference>
<dbReference type="Gene3D" id="3.30.565.10">
    <property type="entry name" value="Histidine kinase-like ATPase, C-terminal domain"/>
    <property type="match status" value="1"/>
</dbReference>
<dbReference type="OrthoDB" id="905895at2"/>
<dbReference type="PROSITE" id="PS50113">
    <property type="entry name" value="PAC"/>
    <property type="match status" value="2"/>
</dbReference>
<dbReference type="InterPro" id="IPR052162">
    <property type="entry name" value="Sensor_kinase/Photoreceptor"/>
</dbReference>
<evidence type="ECO:0000313" key="11">
    <source>
        <dbReference type="Proteomes" id="UP000190961"/>
    </source>
</evidence>
<organism evidence="10 11">
    <name type="scientific">Ohtaekwangia koreensis</name>
    <dbReference type="NCBI Taxonomy" id="688867"/>
    <lineage>
        <taxon>Bacteria</taxon>
        <taxon>Pseudomonadati</taxon>
        <taxon>Bacteroidota</taxon>
        <taxon>Cytophagia</taxon>
        <taxon>Cytophagales</taxon>
        <taxon>Fulvivirgaceae</taxon>
        <taxon>Ohtaekwangia</taxon>
    </lineage>
</organism>
<dbReference type="SUPFAM" id="SSF47384">
    <property type="entry name" value="Homodimeric domain of signal transducing histidine kinase"/>
    <property type="match status" value="1"/>
</dbReference>
<reference evidence="10 11" key="1">
    <citation type="submission" date="2017-02" db="EMBL/GenBank/DDBJ databases">
        <authorList>
            <person name="Peterson S.W."/>
        </authorList>
    </citation>
    <scope>NUCLEOTIDE SEQUENCE [LARGE SCALE GENOMIC DNA]</scope>
    <source>
        <strain evidence="10 11">DSM 25262</strain>
    </source>
</reference>
<gene>
    <name evidence="10" type="ORF">SAMN05660236_3102</name>
</gene>
<dbReference type="PROSITE" id="PS50112">
    <property type="entry name" value="PAS"/>
    <property type="match status" value="2"/>
</dbReference>
<evidence type="ECO:0000256" key="4">
    <source>
        <dbReference type="ARBA" id="ARBA00022679"/>
    </source>
</evidence>
<feature type="domain" description="PAC" evidence="9">
    <location>
        <begin position="575"/>
        <end position="638"/>
    </location>
</feature>
<dbReference type="EMBL" id="FUZU01000002">
    <property type="protein sequence ID" value="SKC74635.1"/>
    <property type="molecule type" value="Genomic_DNA"/>
</dbReference>
<evidence type="ECO:0000256" key="6">
    <source>
        <dbReference type="SAM" id="Coils"/>
    </source>
</evidence>
<dbReference type="SUPFAM" id="SSF55785">
    <property type="entry name" value="PYP-like sensor domain (PAS domain)"/>
    <property type="match status" value="5"/>
</dbReference>
<accession>A0A1T5LG15</accession>
<feature type="domain" description="PAS" evidence="8">
    <location>
        <begin position="14"/>
        <end position="84"/>
    </location>
</feature>
<keyword evidence="3" id="KW-0597">Phosphoprotein</keyword>
<dbReference type="CDD" id="cd00082">
    <property type="entry name" value="HisKA"/>
    <property type="match status" value="1"/>
</dbReference>
<evidence type="ECO:0000256" key="5">
    <source>
        <dbReference type="ARBA" id="ARBA00022777"/>
    </source>
</evidence>
<dbReference type="SMART" id="SM00388">
    <property type="entry name" value="HisKA"/>
    <property type="match status" value="1"/>
</dbReference>
<dbReference type="SMART" id="SM00086">
    <property type="entry name" value="PAC"/>
    <property type="match status" value="3"/>
</dbReference>
<evidence type="ECO:0000256" key="1">
    <source>
        <dbReference type="ARBA" id="ARBA00000085"/>
    </source>
</evidence>
<dbReference type="PRINTS" id="PR00344">
    <property type="entry name" value="BCTRLSENSOR"/>
</dbReference>
<dbReference type="EC" id="2.7.13.3" evidence="2"/>
<evidence type="ECO:0000259" key="8">
    <source>
        <dbReference type="PROSITE" id="PS50112"/>
    </source>
</evidence>
<dbReference type="InterPro" id="IPR003594">
    <property type="entry name" value="HATPase_dom"/>
</dbReference>
<dbReference type="Pfam" id="PF02518">
    <property type="entry name" value="HATPase_c"/>
    <property type="match status" value="1"/>
</dbReference>
<keyword evidence="11" id="KW-1185">Reference proteome</keyword>
<evidence type="ECO:0000256" key="2">
    <source>
        <dbReference type="ARBA" id="ARBA00012438"/>
    </source>
</evidence>
<dbReference type="SMART" id="SM00387">
    <property type="entry name" value="HATPase_c"/>
    <property type="match status" value="1"/>
</dbReference>
<feature type="domain" description="Histidine kinase" evidence="7">
    <location>
        <begin position="677"/>
        <end position="888"/>
    </location>
</feature>
<dbReference type="Gene3D" id="1.10.287.130">
    <property type="match status" value="1"/>
</dbReference>
<feature type="domain" description="PAS" evidence="8">
    <location>
        <begin position="264"/>
        <end position="334"/>
    </location>
</feature>
<dbReference type="Pfam" id="PF13426">
    <property type="entry name" value="PAS_9"/>
    <property type="match status" value="1"/>
</dbReference>
<feature type="coiled-coil region" evidence="6">
    <location>
        <begin position="629"/>
        <end position="674"/>
    </location>
</feature>
<dbReference type="InterPro" id="IPR001610">
    <property type="entry name" value="PAC"/>
</dbReference>
<dbReference type="GO" id="GO:0000155">
    <property type="term" value="F:phosphorelay sensor kinase activity"/>
    <property type="evidence" value="ECO:0007669"/>
    <property type="project" value="InterPro"/>
</dbReference>
<dbReference type="AlphaFoldDB" id="A0A1T5LG15"/>
<dbReference type="SUPFAM" id="SSF55874">
    <property type="entry name" value="ATPase domain of HSP90 chaperone/DNA topoisomerase II/histidine kinase"/>
    <property type="match status" value="1"/>
</dbReference>
<name>A0A1T5LG15_9BACT</name>
<evidence type="ECO:0000313" key="10">
    <source>
        <dbReference type="EMBL" id="SKC74635.1"/>
    </source>
</evidence>
<keyword evidence="6" id="KW-0175">Coiled coil</keyword>
<dbReference type="InterPro" id="IPR013655">
    <property type="entry name" value="PAS_fold_3"/>
</dbReference>
<protein>
    <recommendedName>
        <fullName evidence="2">histidine kinase</fullName>
        <ecNumber evidence="2">2.7.13.3</ecNumber>
    </recommendedName>
</protein>
<dbReference type="PANTHER" id="PTHR43304">
    <property type="entry name" value="PHYTOCHROME-LIKE PROTEIN CPH1"/>
    <property type="match status" value="1"/>
</dbReference>
<evidence type="ECO:0000256" key="3">
    <source>
        <dbReference type="ARBA" id="ARBA00022553"/>
    </source>
</evidence>
<dbReference type="STRING" id="688867.SAMN05660236_3102"/>
<dbReference type="InterPro" id="IPR003661">
    <property type="entry name" value="HisK_dim/P_dom"/>
</dbReference>
<dbReference type="Pfam" id="PF00512">
    <property type="entry name" value="HisKA"/>
    <property type="match status" value="1"/>
</dbReference>
<evidence type="ECO:0000259" key="7">
    <source>
        <dbReference type="PROSITE" id="PS50109"/>
    </source>
</evidence>
<dbReference type="NCBIfam" id="TIGR00229">
    <property type="entry name" value="sensory_box"/>
    <property type="match status" value="5"/>
</dbReference>
<dbReference type="Pfam" id="PF08448">
    <property type="entry name" value="PAS_4"/>
    <property type="match status" value="3"/>
</dbReference>
<evidence type="ECO:0000259" key="9">
    <source>
        <dbReference type="PROSITE" id="PS50113"/>
    </source>
</evidence>
<dbReference type="Proteomes" id="UP000190961">
    <property type="component" value="Unassembled WGS sequence"/>
</dbReference>
<dbReference type="InterPro" id="IPR036097">
    <property type="entry name" value="HisK_dim/P_sf"/>
</dbReference>
<keyword evidence="4" id="KW-0808">Transferase</keyword>
<dbReference type="InterPro" id="IPR004358">
    <property type="entry name" value="Sig_transdc_His_kin-like_C"/>
</dbReference>
<dbReference type="Pfam" id="PF08447">
    <property type="entry name" value="PAS_3"/>
    <property type="match status" value="1"/>
</dbReference>